<dbReference type="EMBL" id="SSTE01022915">
    <property type="protein sequence ID" value="KAA0031663.1"/>
    <property type="molecule type" value="Genomic_DNA"/>
</dbReference>
<organism evidence="3 5">
    <name type="scientific">Cucumis melo var. makuwa</name>
    <name type="common">Oriental melon</name>
    <dbReference type="NCBI Taxonomy" id="1194695"/>
    <lineage>
        <taxon>Eukaryota</taxon>
        <taxon>Viridiplantae</taxon>
        <taxon>Streptophyta</taxon>
        <taxon>Embryophyta</taxon>
        <taxon>Tracheophyta</taxon>
        <taxon>Spermatophyta</taxon>
        <taxon>Magnoliopsida</taxon>
        <taxon>eudicotyledons</taxon>
        <taxon>Gunneridae</taxon>
        <taxon>Pentapetalae</taxon>
        <taxon>rosids</taxon>
        <taxon>fabids</taxon>
        <taxon>Cucurbitales</taxon>
        <taxon>Cucurbitaceae</taxon>
        <taxon>Benincaseae</taxon>
        <taxon>Cucumis</taxon>
    </lineage>
</organism>
<dbReference type="PANTHER" id="PTHR11439:SF496">
    <property type="entry name" value="RNA-DIRECTED DNA POLYMERASE"/>
    <property type="match status" value="1"/>
</dbReference>
<gene>
    <name evidence="3" type="ORF">E5676_scaffold409G00470</name>
    <name evidence="2" type="ORF">E6C27_scaffold139G004430</name>
</gene>
<dbReference type="CDD" id="cd09272">
    <property type="entry name" value="RNase_HI_RT_Ty1"/>
    <property type="match status" value="1"/>
</dbReference>
<proteinExistence type="predicted"/>
<name>A0A5D3BZK9_CUCMM</name>
<dbReference type="Proteomes" id="UP000321947">
    <property type="component" value="Unassembled WGS sequence"/>
</dbReference>
<dbReference type="PANTHER" id="PTHR11439">
    <property type="entry name" value="GAG-POL-RELATED RETROTRANSPOSON"/>
    <property type="match status" value="1"/>
</dbReference>
<evidence type="ECO:0000313" key="4">
    <source>
        <dbReference type="Proteomes" id="UP000321393"/>
    </source>
</evidence>
<dbReference type="OrthoDB" id="679404at2759"/>
<comment type="caution">
    <text evidence="3">The sequence shown here is derived from an EMBL/GenBank/DDBJ whole genome shotgun (WGS) entry which is preliminary data.</text>
</comment>
<evidence type="ECO:0000313" key="5">
    <source>
        <dbReference type="Proteomes" id="UP000321947"/>
    </source>
</evidence>
<dbReference type="EMBL" id="SSTD01014204">
    <property type="protein sequence ID" value="TYK04448.1"/>
    <property type="molecule type" value="Genomic_DNA"/>
</dbReference>
<feature type="compositionally biased region" description="Low complexity" evidence="1">
    <location>
        <begin position="153"/>
        <end position="163"/>
    </location>
</feature>
<accession>A0A5D3BZK9</accession>
<feature type="region of interest" description="Disordered" evidence="1">
    <location>
        <begin position="148"/>
        <end position="185"/>
    </location>
</feature>
<evidence type="ECO:0000256" key="1">
    <source>
        <dbReference type="SAM" id="MobiDB-lite"/>
    </source>
</evidence>
<sequence>MFTLNGGAVVWHSIKQGCIADSTMETEYVALCEATKEAVWLRKFLHDLEVVPNMNLPITLYCDNSGTVANSKEPCSHKREKHIEGKYHLIQEIVQRGDVIVTKIVSEHNITDPFMKTLTAKVFEGYLESFGLRDMYIRYKLSSKTPTLRTPSKKVASNSSVASDAYTGPITRSRSKGITQEQDQGSNVAQSILKQLMESPKAGIVLKENHLYDNSDSASSKSKKEAHLDVMSAMMADITVEAAMVEMERKFNFLMKVVEE</sequence>
<evidence type="ECO:0000313" key="2">
    <source>
        <dbReference type="EMBL" id="KAA0031663.1"/>
    </source>
</evidence>
<reference evidence="4 5" key="1">
    <citation type="submission" date="2019-08" db="EMBL/GenBank/DDBJ databases">
        <title>Draft genome sequences of two oriental melons (Cucumis melo L. var makuwa).</title>
        <authorList>
            <person name="Kwon S.-Y."/>
        </authorList>
    </citation>
    <scope>NUCLEOTIDE SEQUENCE [LARGE SCALE GENOMIC DNA]</scope>
    <source>
        <strain evidence="5">cv. Chang Bougi</strain>
        <strain evidence="4">cv. SW 3</strain>
        <tissue evidence="3">Leaf</tissue>
    </source>
</reference>
<protein>
    <submittedName>
        <fullName evidence="3">Retrovirus-related pol polyprotein from transposon tnt 1-94</fullName>
    </submittedName>
</protein>
<dbReference type="AlphaFoldDB" id="A0A5D3BZK9"/>
<dbReference type="Proteomes" id="UP000321393">
    <property type="component" value="Unassembled WGS sequence"/>
</dbReference>
<dbReference type="STRING" id="1194695.A0A5D3BZK9"/>
<evidence type="ECO:0000313" key="3">
    <source>
        <dbReference type="EMBL" id="TYK04448.1"/>
    </source>
</evidence>
<feature type="compositionally biased region" description="Polar residues" evidence="1">
    <location>
        <begin position="170"/>
        <end position="185"/>
    </location>
</feature>